<dbReference type="Proteomes" id="UP000050509">
    <property type="component" value="Unassembled WGS sequence"/>
</dbReference>
<dbReference type="EMBL" id="LJCR01000426">
    <property type="protein sequence ID" value="KPV52807.1"/>
    <property type="molecule type" value="Genomic_DNA"/>
</dbReference>
<comment type="caution">
    <text evidence="1">The sequence shown here is derived from an EMBL/GenBank/DDBJ whole genome shotgun (WGS) entry which is preliminary data.</text>
</comment>
<dbReference type="AlphaFoldDB" id="A0A0P9D4D1"/>
<protein>
    <submittedName>
        <fullName evidence="1">Uncharacterized protein</fullName>
    </submittedName>
</protein>
<keyword evidence="2" id="KW-1185">Reference proteome</keyword>
<evidence type="ECO:0000313" key="2">
    <source>
        <dbReference type="Proteomes" id="UP000050509"/>
    </source>
</evidence>
<gene>
    <name evidence="1" type="ORF">SE17_13290</name>
</gene>
<name>A0A0P9D4D1_9CHLR</name>
<reference evidence="1 2" key="1">
    <citation type="submission" date="2015-09" db="EMBL/GenBank/DDBJ databases">
        <title>Draft genome sequence of Kouleothrix aurantiaca JCM 19913.</title>
        <authorList>
            <person name="Hemp J."/>
        </authorList>
    </citation>
    <scope>NUCLEOTIDE SEQUENCE [LARGE SCALE GENOMIC DNA]</scope>
    <source>
        <strain evidence="1 2">COM-B</strain>
    </source>
</reference>
<organism evidence="1 2">
    <name type="scientific">Kouleothrix aurantiaca</name>
    <dbReference type="NCBI Taxonomy" id="186479"/>
    <lineage>
        <taxon>Bacteria</taxon>
        <taxon>Bacillati</taxon>
        <taxon>Chloroflexota</taxon>
        <taxon>Chloroflexia</taxon>
        <taxon>Chloroflexales</taxon>
        <taxon>Roseiflexineae</taxon>
        <taxon>Roseiflexaceae</taxon>
        <taxon>Kouleothrix</taxon>
    </lineage>
</organism>
<proteinExistence type="predicted"/>
<sequence>MLLGTGRVLLAGATSMGARRYACNSVMLRDIENGSECGSVLALVSELEMVQTAIATEVFATERAAVLEHGDRVGERDGLLVISLGDDTVRITCAELERAIEIGRLGEEIGFTYPLVLSDGELITVSFADLFAEQGEQGLAFVRAITGGRLTGSLPATLQEWRALAAGEEPAGITTQDDGQRCRYTSTWGAIALSAGELAAALAAVAGGRIGRGPGK</sequence>
<evidence type="ECO:0000313" key="1">
    <source>
        <dbReference type="EMBL" id="KPV52807.1"/>
    </source>
</evidence>
<accession>A0A0P9D4D1</accession>